<feature type="region of interest" description="Disordered" evidence="1">
    <location>
        <begin position="27"/>
        <end position="81"/>
    </location>
</feature>
<keyword evidence="3" id="KW-1185">Reference proteome</keyword>
<sequence length="129" mass="14539">MLLQVHHALEMIPCKKQKCSILTSTPVKEQLEQKEKEHGEKERKKQERKEIMSSVKRNLQLANEPKKHSKVQKSGSKSNDNIKCPGCSELFEDPPIEAWILHDATAGGMKPVVLISDVAASFVIYICES</sequence>
<dbReference type="AlphaFoldDB" id="A0AAW1N6Y1"/>
<name>A0AAW1N6Y1_POPJA</name>
<evidence type="ECO:0008006" key="4">
    <source>
        <dbReference type="Google" id="ProtNLM"/>
    </source>
</evidence>
<evidence type="ECO:0000313" key="3">
    <source>
        <dbReference type="Proteomes" id="UP001458880"/>
    </source>
</evidence>
<reference evidence="2 3" key="1">
    <citation type="journal article" date="2024" name="BMC Genomics">
        <title>De novo assembly and annotation of Popillia japonica's genome with initial clues to its potential as an invasive pest.</title>
        <authorList>
            <person name="Cucini C."/>
            <person name="Boschi S."/>
            <person name="Funari R."/>
            <person name="Cardaioli E."/>
            <person name="Iannotti N."/>
            <person name="Marturano G."/>
            <person name="Paoli F."/>
            <person name="Bruttini M."/>
            <person name="Carapelli A."/>
            <person name="Frati F."/>
            <person name="Nardi F."/>
        </authorList>
    </citation>
    <scope>NUCLEOTIDE SEQUENCE [LARGE SCALE GENOMIC DNA]</scope>
    <source>
        <strain evidence="2">DMR45628</strain>
    </source>
</reference>
<gene>
    <name evidence="2" type="ORF">QE152_g1338</name>
</gene>
<evidence type="ECO:0000256" key="1">
    <source>
        <dbReference type="SAM" id="MobiDB-lite"/>
    </source>
</evidence>
<feature type="compositionally biased region" description="Basic and acidic residues" evidence="1">
    <location>
        <begin position="29"/>
        <end position="51"/>
    </location>
</feature>
<dbReference type="EMBL" id="JASPKY010000008">
    <property type="protein sequence ID" value="KAK9754337.1"/>
    <property type="molecule type" value="Genomic_DNA"/>
</dbReference>
<comment type="caution">
    <text evidence="2">The sequence shown here is derived from an EMBL/GenBank/DDBJ whole genome shotgun (WGS) entry which is preliminary data.</text>
</comment>
<proteinExistence type="predicted"/>
<accession>A0AAW1N6Y1</accession>
<protein>
    <recommendedName>
        <fullName evidence="4">Recombination activating protein 1</fullName>
    </recommendedName>
</protein>
<organism evidence="2 3">
    <name type="scientific">Popillia japonica</name>
    <name type="common">Japanese beetle</name>
    <dbReference type="NCBI Taxonomy" id="7064"/>
    <lineage>
        <taxon>Eukaryota</taxon>
        <taxon>Metazoa</taxon>
        <taxon>Ecdysozoa</taxon>
        <taxon>Arthropoda</taxon>
        <taxon>Hexapoda</taxon>
        <taxon>Insecta</taxon>
        <taxon>Pterygota</taxon>
        <taxon>Neoptera</taxon>
        <taxon>Endopterygota</taxon>
        <taxon>Coleoptera</taxon>
        <taxon>Polyphaga</taxon>
        <taxon>Scarabaeiformia</taxon>
        <taxon>Scarabaeidae</taxon>
        <taxon>Rutelinae</taxon>
        <taxon>Popillia</taxon>
    </lineage>
</organism>
<feature type="compositionally biased region" description="Polar residues" evidence="1">
    <location>
        <begin position="72"/>
        <end position="81"/>
    </location>
</feature>
<evidence type="ECO:0000313" key="2">
    <source>
        <dbReference type="EMBL" id="KAK9754337.1"/>
    </source>
</evidence>
<dbReference type="Proteomes" id="UP001458880">
    <property type="component" value="Unassembled WGS sequence"/>
</dbReference>